<dbReference type="EMBL" id="JASCZI010151495">
    <property type="protein sequence ID" value="MED6173193.1"/>
    <property type="molecule type" value="Genomic_DNA"/>
</dbReference>
<sequence length="95" mass="10665">MKQEKTMTAGLIKTAKMHVERLGKSKKKVKKTSSSSFESEYIESSHDSESSSDETFSLPGSDSEMQDGHTLAQVVSSIKKRKNLQREGRSQKRTK</sequence>
<feature type="compositionally biased region" description="Basic and acidic residues" evidence="1">
    <location>
        <begin position="84"/>
        <end position="95"/>
    </location>
</feature>
<comment type="caution">
    <text evidence="2">The sequence shown here is derived from an EMBL/GenBank/DDBJ whole genome shotgun (WGS) entry which is preliminary data.</text>
</comment>
<evidence type="ECO:0000256" key="1">
    <source>
        <dbReference type="SAM" id="MobiDB-lite"/>
    </source>
</evidence>
<keyword evidence="3" id="KW-1185">Reference proteome</keyword>
<evidence type="ECO:0000313" key="2">
    <source>
        <dbReference type="EMBL" id="MED6173193.1"/>
    </source>
</evidence>
<name>A0ABU6VMN7_9FABA</name>
<protein>
    <submittedName>
        <fullName evidence="2">Uncharacterized protein</fullName>
    </submittedName>
</protein>
<dbReference type="Proteomes" id="UP001341840">
    <property type="component" value="Unassembled WGS sequence"/>
</dbReference>
<organism evidence="2 3">
    <name type="scientific">Stylosanthes scabra</name>
    <dbReference type="NCBI Taxonomy" id="79078"/>
    <lineage>
        <taxon>Eukaryota</taxon>
        <taxon>Viridiplantae</taxon>
        <taxon>Streptophyta</taxon>
        <taxon>Embryophyta</taxon>
        <taxon>Tracheophyta</taxon>
        <taxon>Spermatophyta</taxon>
        <taxon>Magnoliopsida</taxon>
        <taxon>eudicotyledons</taxon>
        <taxon>Gunneridae</taxon>
        <taxon>Pentapetalae</taxon>
        <taxon>rosids</taxon>
        <taxon>fabids</taxon>
        <taxon>Fabales</taxon>
        <taxon>Fabaceae</taxon>
        <taxon>Papilionoideae</taxon>
        <taxon>50 kb inversion clade</taxon>
        <taxon>dalbergioids sensu lato</taxon>
        <taxon>Dalbergieae</taxon>
        <taxon>Pterocarpus clade</taxon>
        <taxon>Stylosanthes</taxon>
    </lineage>
</organism>
<evidence type="ECO:0000313" key="3">
    <source>
        <dbReference type="Proteomes" id="UP001341840"/>
    </source>
</evidence>
<proteinExistence type="predicted"/>
<feature type="region of interest" description="Disordered" evidence="1">
    <location>
        <begin position="1"/>
        <end position="95"/>
    </location>
</feature>
<gene>
    <name evidence="2" type="ORF">PIB30_056950</name>
</gene>
<reference evidence="2 3" key="1">
    <citation type="journal article" date="2023" name="Plants (Basel)">
        <title>Bridging the Gap: Combining Genomics and Transcriptomics Approaches to Understand Stylosanthes scabra, an Orphan Legume from the Brazilian Caatinga.</title>
        <authorList>
            <person name="Ferreira-Neto J.R.C."/>
            <person name="da Silva M.D."/>
            <person name="Binneck E."/>
            <person name="de Melo N.F."/>
            <person name="da Silva R.H."/>
            <person name="de Melo A.L.T.M."/>
            <person name="Pandolfi V."/>
            <person name="Bustamante F.O."/>
            <person name="Brasileiro-Vidal A.C."/>
            <person name="Benko-Iseppon A.M."/>
        </authorList>
    </citation>
    <scope>NUCLEOTIDE SEQUENCE [LARGE SCALE GENOMIC DNA]</scope>
    <source>
        <tissue evidence="2">Leaves</tissue>
    </source>
</reference>
<accession>A0ABU6VMN7</accession>